<dbReference type="Gene3D" id="3.30.2320.10">
    <property type="entry name" value="hypothetical protein PF0899 domain"/>
    <property type="match status" value="1"/>
</dbReference>
<name>A0A2W7CI19_9HYPH</name>
<reference evidence="4" key="1">
    <citation type="submission" date="2017-03" db="EMBL/GenBank/DDBJ databases">
        <authorList>
            <person name="Safronova V.I."/>
            <person name="Sazanova A.L."/>
            <person name="Chirak E.R."/>
        </authorList>
    </citation>
    <scope>NUCLEOTIDE SEQUENCE [LARGE SCALE GENOMIC DNA]</scope>
    <source>
        <strain evidence="4">Ach-343</strain>
    </source>
</reference>
<evidence type="ECO:0000259" key="2">
    <source>
        <dbReference type="Pfam" id="PF05065"/>
    </source>
</evidence>
<organism evidence="3 4">
    <name type="scientific">Mesorhizobium kowhaii</name>
    <dbReference type="NCBI Taxonomy" id="1300272"/>
    <lineage>
        <taxon>Bacteria</taxon>
        <taxon>Pseudomonadati</taxon>
        <taxon>Pseudomonadota</taxon>
        <taxon>Alphaproteobacteria</taxon>
        <taxon>Hyphomicrobiales</taxon>
        <taxon>Phyllobacteriaceae</taxon>
        <taxon>Mesorhizobium</taxon>
    </lineage>
</organism>
<proteinExistence type="predicted"/>
<dbReference type="Proteomes" id="UP000248616">
    <property type="component" value="Unassembled WGS sequence"/>
</dbReference>
<dbReference type="SUPFAM" id="SSF56563">
    <property type="entry name" value="Major capsid protein gp5"/>
    <property type="match status" value="1"/>
</dbReference>
<dbReference type="NCBIfam" id="TIGR01554">
    <property type="entry name" value="major_cap_HK97"/>
    <property type="match status" value="1"/>
</dbReference>
<dbReference type="Pfam" id="PF05065">
    <property type="entry name" value="Phage_capsid"/>
    <property type="match status" value="1"/>
</dbReference>
<comment type="subcellular location">
    <subcellularLocation>
        <location evidence="1">Virion</location>
    </subcellularLocation>
</comment>
<evidence type="ECO:0000313" key="4">
    <source>
        <dbReference type="Proteomes" id="UP000248616"/>
    </source>
</evidence>
<dbReference type="Gene3D" id="3.30.2400.10">
    <property type="entry name" value="Major capsid protein gp5"/>
    <property type="match status" value="1"/>
</dbReference>
<dbReference type="InterPro" id="IPR024455">
    <property type="entry name" value="Phage_capsid"/>
</dbReference>
<dbReference type="AlphaFoldDB" id="A0A2W7CI19"/>
<evidence type="ECO:0000313" key="3">
    <source>
        <dbReference type="EMBL" id="PZV36163.1"/>
    </source>
</evidence>
<protein>
    <recommendedName>
        <fullName evidence="2">Phage capsid-like C-terminal domain-containing protein</fullName>
    </recommendedName>
</protein>
<feature type="domain" description="Phage capsid-like C-terminal" evidence="2">
    <location>
        <begin position="108"/>
        <end position="339"/>
    </location>
</feature>
<gene>
    <name evidence="3" type="ORF">B5V02_23440</name>
</gene>
<evidence type="ECO:0000256" key="1">
    <source>
        <dbReference type="ARBA" id="ARBA00004328"/>
    </source>
</evidence>
<sequence length="349" mass="36443">MRAAISVPLDIDKGMDFARIARVMASSPMAEERGLIAEQSGLSPRVVSIVKSPVAAGQANGDTWGSELSQYDIVTSAFLDSLRNSGLFFRLLDGGMLRVPLRSKLTALTAGANAYVVGEGSAKKISRLSLETESIDPFRAASIVVVSDELLKLGVLSDPLISHELRGATVVAVDEKFVAILAAAANTAASSGSTVQAVQQDLRVALAELDLGQQSRLYFATHPDTIKSLATMTVDGGFAFSDINPVSGGTLLKTPLIPSDAIASGEFYAIDASGIAGNSDAVTIERFKHATVQMDDSPDSPATTSTTLIPLFQRNLVGIVASCWAGAKAVRANSVFKLTGVDWGSGNSP</sequence>
<dbReference type="InterPro" id="IPR054612">
    <property type="entry name" value="Phage_capsid-like_C"/>
</dbReference>
<dbReference type="OrthoDB" id="8068918at2"/>
<accession>A0A2W7CI19</accession>
<dbReference type="EMBL" id="MZXV01000051">
    <property type="protein sequence ID" value="PZV36163.1"/>
    <property type="molecule type" value="Genomic_DNA"/>
</dbReference>
<comment type="caution">
    <text evidence="3">The sequence shown here is derived from an EMBL/GenBank/DDBJ whole genome shotgun (WGS) entry which is preliminary data.</text>
</comment>
<dbReference type="RefSeq" id="WP_111546492.1">
    <property type="nucleotide sequence ID" value="NZ_MZXV01000051.1"/>
</dbReference>
<keyword evidence="4" id="KW-1185">Reference proteome</keyword>